<name>A0A235FC88_9BACL</name>
<evidence type="ECO:0000256" key="1">
    <source>
        <dbReference type="SAM" id="Phobius"/>
    </source>
</evidence>
<dbReference type="RefSeq" id="WP_094250950.1">
    <property type="nucleotide sequence ID" value="NZ_JBHLXL010000001.1"/>
</dbReference>
<gene>
    <name evidence="2" type="ORF">CGZ90_03560</name>
</gene>
<feature type="transmembrane region" description="Helical" evidence="1">
    <location>
        <begin position="84"/>
        <end position="103"/>
    </location>
</feature>
<keyword evidence="1" id="KW-0812">Transmembrane</keyword>
<protein>
    <recommendedName>
        <fullName evidence="4">DUF1440 domain-containing protein</fullName>
    </recommendedName>
</protein>
<accession>A0A235FC88</accession>
<evidence type="ECO:0008006" key="4">
    <source>
        <dbReference type="Google" id="ProtNLM"/>
    </source>
</evidence>
<feature type="transmembrane region" description="Helical" evidence="1">
    <location>
        <begin position="119"/>
        <end position="137"/>
    </location>
</feature>
<reference evidence="2 3" key="1">
    <citation type="submission" date="2017-07" db="EMBL/GenBank/DDBJ databases">
        <title>Fictibacillus sp. nov. GDSW-R2A3 Genome sequencing and assembly.</title>
        <authorList>
            <person name="Mayilraj S."/>
        </authorList>
    </citation>
    <scope>NUCLEOTIDE SEQUENCE [LARGE SCALE GENOMIC DNA]</scope>
    <source>
        <strain evidence="2 3">GDSW-R2A3</strain>
    </source>
</reference>
<feature type="transmembrane region" description="Helical" evidence="1">
    <location>
        <begin position="57"/>
        <end position="75"/>
    </location>
</feature>
<keyword evidence="3" id="KW-1185">Reference proteome</keyword>
<dbReference type="EMBL" id="NOII01000001">
    <property type="protein sequence ID" value="OYD58990.1"/>
    <property type="molecule type" value="Genomic_DNA"/>
</dbReference>
<organism evidence="2 3">
    <name type="scientific">Fictibacillus aquaticus</name>
    <dbReference type="NCBI Taxonomy" id="2021314"/>
    <lineage>
        <taxon>Bacteria</taxon>
        <taxon>Bacillati</taxon>
        <taxon>Bacillota</taxon>
        <taxon>Bacilli</taxon>
        <taxon>Bacillales</taxon>
        <taxon>Fictibacillaceae</taxon>
        <taxon>Fictibacillus</taxon>
    </lineage>
</organism>
<feature type="transmembrane region" description="Helical" evidence="1">
    <location>
        <begin position="9"/>
        <end position="28"/>
    </location>
</feature>
<keyword evidence="1" id="KW-0472">Membrane</keyword>
<dbReference type="Proteomes" id="UP000215059">
    <property type="component" value="Unassembled WGS sequence"/>
</dbReference>
<comment type="caution">
    <text evidence="2">The sequence shown here is derived from an EMBL/GenBank/DDBJ whole genome shotgun (WGS) entry which is preliminary data.</text>
</comment>
<sequence>MTGKRIKAAAVLSGIFAGFWLGFLFYAIQKLTNIRLYDFLLNIDFLPLPAEVTHNVIIQWTLHLFISLLLAFLLVKTALKRKTLLIPLSFGINLAVSLTFFPLESAAEEKIIAPTVQNFGIWAAGHMIYAWVLASSIKRIMFTQK</sequence>
<proteinExistence type="predicted"/>
<evidence type="ECO:0000313" key="2">
    <source>
        <dbReference type="EMBL" id="OYD58990.1"/>
    </source>
</evidence>
<keyword evidence="1" id="KW-1133">Transmembrane helix</keyword>
<dbReference type="AlphaFoldDB" id="A0A235FC88"/>
<dbReference type="OrthoDB" id="1443299at2"/>
<evidence type="ECO:0000313" key="3">
    <source>
        <dbReference type="Proteomes" id="UP000215059"/>
    </source>
</evidence>